<reference evidence="3" key="1">
    <citation type="submission" date="2020-01" db="EMBL/GenBank/DDBJ databases">
        <authorList>
            <person name="Meier V. D."/>
            <person name="Meier V D."/>
        </authorList>
    </citation>
    <scope>NUCLEOTIDE SEQUENCE</scope>
    <source>
        <strain evidence="3">HLG_WM_MAG_01</strain>
    </source>
</reference>
<feature type="chain" id="PRO_5028027078" description="Lcl C-terminal domain-containing protein" evidence="1">
    <location>
        <begin position="18"/>
        <end position="140"/>
    </location>
</feature>
<dbReference type="PANTHER" id="PTHR35812">
    <property type="entry name" value="LIPOPROTEIN"/>
    <property type="match status" value="1"/>
</dbReference>
<protein>
    <recommendedName>
        <fullName evidence="2">Lcl C-terminal domain-containing protein</fullName>
    </recommendedName>
</protein>
<proteinExistence type="predicted"/>
<evidence type="ECO:0000256" key="1">
    <source>
        <dbReference type="SAM" id="SignalP"/>
    </source>
</evidence>
<gene>
    <name evidence="3" type="ORF">HELGO_WM542</name>
</gene>
<feature type="domain" description="Lcl C-terminal" evidence="2">
    <location>
        <begin position="27"/>
        <end position="137"/>
    </location>
</feature>
<sequence length="140" mass="15674">MKQILLIIAGLSSLLMADFSRDNGTQIVTDSSTNLQWQDDVVGSTMNWESAISHCEALTLNGHDDWRLPNFNELYSIADRSTYNPAMDPAFSAVSTSYYWSSTTDASHTSVAWVVDFYLGYDDNVYKTGSCYVRCVRDGQ</sequence>
<keyword evidence="1" id="KW-0732">Signal</keyword>
<dbReference type="AlphaFoldDB" id="A0A6S6TF66"/>
<feature type="signal peptide" evidence="1">
    <location>
        <begin position="1"/>
        <end position="17"/>
    </location>
</feature>
<organism evidence="3">
    <name type="scientific">uncultured Sulfurovum sp</name>
    <dbReference type="NCBI Taxonomy" id="269237"/>
    <lineage>
        <taxon>Bacteria</taxon>
        <taxon>Pseudomonadati</taxon>
        <taxon>Campylobacterota</taxon>
        <taxon>Epsilonproteobacteria</taxon>
        <taxon>Campylobacterales</taxon>
        <taxon>Sulfurovaceae</taxon>
        <taxon>Sulfurovum</taxon>
        <taxon>environmental samples</taxon>
    </lineage>
</organism>
<accession>A0A6S6TF66</accession>
<dbReference type="InterPro" id="IPR011460">
    <property type="entry name" value="Lcl_C"/>
</dbReference>
<dbReference type="PANTHER" id="PTHR35812:SF1">
    <property type="entry name" value="LIPOPROTEIN"/>
    <property type="match status" value="1"/>
</dbReference>
<dbReference type="Pfam" id="PF07603">
    <property type="entry name" value="Lcl_C"/>
    <property type="match status" value="1"/>
</dbReference>
<evidence type="ECO:0000259" key="2">
    <source>
        <dbReference type="Pfam" id="PF07603"/>
    </source>
</evidence>
<name>A0A6S6TF66_9BACT</name>
<dbReference type="EMBL" id="CACVAS010000107">
    <property type="protein sequence ID" value="CAA6819512.1"/>
    <property type="molecule type" value="Genomic_DNA"/>
</dbReference>
<evidence type="ECO:0000313" key="3">
    <source>
        <dbReference type="EMBL" id="CAA6819512.1"/>
    </source>
</evidence>